<comment type="subcellular location">
    <subcellularLocation>
        <location evidence="1">Cell membrane</location>
        <topology evidence="1">Multi-pass membrane protein</topology>
    </subcellularLocation>
</comment>
<dbReference type="InterPro" id="IPR037185">
    <property type="entry name" value="EmrE-like"/>
</dbReference>
<accession>A0ABY7JM57</accession>
<gene>
    <name evidence="9" type="ORF">O0R46_07515</name>
</gene>
<feature type="transmembrane region" description="Helical" evidence="7">
    <location>
        <begin position="183"/>
        <end position="205"/>
    </location>
</feature>
<keyword evidence="10" id="KW-1185">Reference proteome</keyword>
<comment type="similarity">
    <text evidence="2">Belongs to the EamA transporter family.</text>
</comment>
<feature type="transmembrane region" description="Helical" evidence="7">
    <location>
        <begin position="259"/>
        <end position="276"/>
    </location>
</feature>
<dbReference type="Pfam" id="PF00892">
    <property type="entry name" value="EamA"/>
    <property type="match status" value="2"/>
</dbReference>
<dbReference type="RefSeq" id="WP_269311118.1">
    <property type="nucleotide sequence ID" value="NZ_CP114052.1"/>
</dbReference>
<evidence type="ECO:0000256" key="7">
    <source>
        <dbReference type="SAM" id="Phobius"/>
    </source>
</evidence>
<keyword evidence="6 7" id="KW-0472">Membrane</keyword>
<dbReference type="EMBL" id="CP114052">
    <property type="protein sequence ID" value="WAW14441.1"/>
    <property type="molecule type" value="Genomic_DNA"/>
</dbReference>
<feature type="transmembrane region" description="Helical" evidence="7">
    <location>
        <begin position="127"/>
        <end position="145"/>
    </location>
</feature>
<feature type="transmembrane region" description="Helical" evidence="7">
    <location>
        <begin position="40"/>
        <end position="60"/>
    </location>
</feature>
<evidence type="ECO:0000259" key="8">
    <source>
        <dbReference type="Pfam" id="PF00892"/>
    </source>
</evidence>
<keyword evidence="5 7" id="KW-1133">Transmembrane helix</keyword>
<evidence type="ECO:0000313" key="10">
    <source>
        <dbReference type="Proteomes" id="UP001164187"/>
    </source>
</evidence>
<feature type="transmembrane region" description="Helical" evidence="7">
    <location>
        <begin position="12"/>
        <end position="34"/>
    </location>
</feature>
<feature type="domain" description="EamA" evidence="8">
    <location>
        <begin position="157"/>
        <end position="298"/>
    </location>
</feature>
<feature type="domain" description="EamA" evidence="8">
    <location>
        <begin position="13"/>
        <end position="144"/>
    </location>
</feature>
<dbReference type="SUPFAM" id="SSF103481">
    <property type="entry name" value="Multidrug resistance efflux transporter EmrE"/>
    <property type="match status" value="2"/>
</dbReference>
<feature type="transmembrane region" description="Helical" evidence="7">
    <location>
        <begin position="157"/>
        <end position="176"/>
    </location>
</feature>
<evidence type="ECO:0000256" key="6">
    <source>
        <dbReference type="ARBA" id="ARBA00023136"/>
    </source>
</evidence>
<protein>
    <submittedName>
        <fullName evidence="9">DMT family transporter</fullName>
    </submittedName>
</protein>
<feature type="transmembrane region" description="Helical" evidence="7">
    <location>
        <begin position="282"/>
        <end position="301"/>
    </location>
</feature>
<evidence type="ECO:0000256" key="4">
    <source>
        <dbReference type="ARBA" id="ARBA00022692"/>
    </source>
</evidence>
<keyword evidence="4 7" id="KW-0812">Transmembrane</keyword>
<feature type="transmembrane region" description="Helical" evidence="7">
    <location>
        <begin position="225"/>
        <end position="247"/>
    </location>
</feature>
<proteinExistence type="inferred from homology"/>
<dbReference type="PANTHER" id="PTHR32322">
    <property type="entry name" value="INNER MEMBRANE TRANSPORTER"/>
    <property type="match status" value="1"/>
</dbReference>
<organism evidence="9 10">
    <name type="scientific">Peptostreptococcus equinus</name>
    <dbReference type="NCBI Taxonomy" id="3003601"/>
    <lineage>
        <taxon>Bacteria</taxon>
        <taxon>Bacillati</taxon>
        <taxon>Bacillota</taxon>
        <taxon>Clostridia</taxon>
        <taxon>Peptostreptococcales</taxon>
        <taxon>Peptostreptococcaceae</taxon>
        <taxon>Peptostreptococcus</taxon>
    </lineage>
</organism>
<sequence length="304" mass="34271">MNQNNNTYLRYAYYAVFSYSIIIGFSFLFLKTALKFGNPLYLLSHRFLLSFLFLCLINKLGIIKINLQKKDYIKILPLSLFYPLLFFAFQQFSLIYITSSLGGIILATSPIFTMILASIFLKEKSTIIQKFSICLSVIGVIYISIKSGISLGSGLEFGIFLMLIATIALSIYNILLKKYLNQYDIISIVFAIALSAFLSFAIIALVEIFKSGDFKNYFLPFTNKYYLFSILYLGILSTSLTSILTTFSLSRIKASQVSVFSNLSTLITILAGIIFLHENFYYFHIIGSILIILGVIGANIGKKK</sequence>
<dbReference type="PANTHER" id="PTHR32322:SF18">
    <property type="entry name" value="S-ADENOSYLMETHIONINE_S-ADENOSYLHOMOCYSTEINE TRANSPORTER"/>
    <property type="match status" value="1"/>
</dbReference>
<evidence type="ECO:0000256" key="3">
    <source>
        <dbReference type="ARBA" id="ARBA00022475"/>
    </source>
</evidence>
<evidence type="ECO:0000256" key="1">
    <source>
        <dbReference type="ARBA" id="ARBA00004651"/>
    </source>
</evidence>
<dbReference type="InterPro" id="IPR000620">
    <property type="entry name" value="EamA_dom"/>
</dbReference>
<dbReference type="InterPro" id="IPR050638">
    <property type="entry name" value="AA-Vitamin_Transporters"/>
</dbReference>
<evidence type="ECO:0000256" key="2">
    <source>
        <dbReference type="ARBA" id="ARBA00007362"/>
    </source>
</evidence>
<reference evidence="9" key="1">
    <citation type="submission" date="2022-12" db="EMBL/GenBank/DDBJ databases">
        <title>Peptostreptococcus.</title>
        <authorList>
            <person name="Lee S.H."/>
        </authorList>
    </citation>
    <scope>NUCLEOTIDE SEQUENCE</scope>
    <source>
        <strain evidence="9">CBA3647</strain>
    </source>
</reference>
<feature type="transmembrane region" description="Helical" evidence="7">
    <location>
        <begin position="72"/>
        <end position="89"/>
    </location>
</feature>
<keyword evidence="3" id="KW-1003">Cell membrane</keyword>
<evidence type="ECO:0000313" key="9">
    <source>
        <dbReference type="EMBL" id="WAW14441.1"/>
    </source>
</evidence>
<name>A0ABY7JM57_9FIRM</name>
<dbReference type="Proteomes" id="UP001164187">
    <property type="component" value="Chromosome"/>
</dbReference>
<evidence type="ECO:0000256" key="5">
    <source>
        <dbReference type="ARBA" id="ARBA00022989"/>
    </source>
</evidence>
<feature type="transmembrane region" description="Helical" evidence="7">
    <location>
        <begin position="95"/>
        <end position="120"/>
    </location>
</feature>